<evidence type="ECO:0000256" key="2">
    <source>
        <dbReference type="ARBA" id="ARBA00022679"/>
    </source>
</evidence>
<keyword evidence="2 5" id="KW-0808">Transferase</keyword>
<dbReference type="NCBIfam" id="TIGR00246">
    <property type="entry name" value="tRNA_RlmH_YbeA"/>
    <property type="match status" value="1"/>
</dbReference>
<dbReference type="PANTHER" id="PTHR33603:SF1">
    <property type="entry name" value="RIBOSOMAL RNA LARGE SUBUNIT METHYLTRANSFERASE H"/>
    <property type="match status" value="1"/>
</dbReference>
<dbReference type="eggNOG" id="COG1576">
    <property type="taxonomic scope" value="Bacteria"/>
</dbReference>
<dbReference type="Proteomes" id="UP000016540">
    <property type="component" value="Unassembled WGS sequence"/>
</dbReference>
<dbReference type="OrthoDB" id="9806643at2"/>
<proteinExistence type="inferred from homology"/>
<feature type="binding site" evidence="5">
    <location>
        <begin position="123"/>
        <end position="128"/>
    </location>
    <ligand>
        <name>S-adenosyl-L-methionine</name>
        <dbReference type="ChEBI" id="CHEBI:59789"/>
    </ligand>
</feature>
<dbReference type="HAMAP" id="MF_00658">
    <property type="entry name" value="23SrRNA_methyltr_H"/>
    <property type="match status" value="1"/>
</dbReference>
<dbReference type="InterPro" id="IPR029028">
    <property type="entry name" value="Alpha/beta_knot_MTases"/>
</dbReference>
<dbReference type="InterPro" id="IPR029026">
    <property type="entry name" value="tRNA_m1G_MTases_N"/>
</dbReference>
<feature type="binding site" evidence="5">
    <location>
        <position position="73"/>
    </location>
    <ligand>
        <name>S-adenosyl-L-methionine</name>
        <dbReference type="ChEBI" id="CHEBI:59789"/>
    </ligand>
</feature>
<feature type="binding site" evidence="5">
    <location>
        <position position="104"/>
    </location>
    <ligand>
        <name>S-adenosyl-L-methionine</name>
        <dbReference type="ChEBI" id="CHEBI:59789"/>
    </ligand>
</feature>
<dbReference type="PATRIC" id="fig|1318628.3.peg.2810"/>
<evidence type="ECO:0000313" key="7">
    <source>
        <dbReference type="Proteomes" id="UP000016540"/>
    </source>
</evidence>
<evidence type="ECO:0000256" key="1">
    <source>
        <dbReference type="ARBA" id="ARBA00022603"/>
    </source>
</evidence>
<keyword evidence="5" id="KW-0963">Cytoplasm</keyword>
<keyword evidence="3 5" id="KW-0949">S-adenosyl-L-methionine</keyword>
<dbReference type="EMBL" id="ASAD01000016">
    <property type="protein sequence ID" value="EON91308.1"/>
    <property type="molecule type" value="Genomic_DNA"/>
</dbReference>
<dbReference type="PANTHER" id="PTHR33603">
    <property type="entry name" value="METHYLTRANSFERASE"/>
    <property type="match status" value="1"/>
</dbReference>
<dbReference type="EC" id="2.1.1.177" evidence="5"/>
<dbReference type="RefSeq" id="WP_012138941.1">
    <property type="nucleotide sequence ID" value="NZ_KE007326.1"/>
</dbReference>
<comment type="subcellular location">
    <subcellularLocation>
        <location evidence="5">Cytoplasm</location>
    </subcellularLocation>
</comment>
<evidence type="ECO:0000256" key="3">
    <source>
        <dbReference type="ARBA" id="ARBA00022691"/>
    </source>
</evidence>
<dbReference type="HOGENOM" id="CLU_100552_1_0_6"/>
<accession>R8AYA0</accession>
<sequence>MRLRLICVGQKMPDWVSQGYTDYARRMPPELPLELVEIPMAHRGKNPDIARLMQKESDSILSATGPRDRVVALEVGGCPWSTEKLASQLENWQQDGRDVSFLVGGPDGLADTCRQRADQLWSLSPLTLPHPLVRILLAEQLYRAWSITRNHPYHRA</sequence>
<reference evidence="6 7" key="1">
    <citation type="journal article" date="2013" name="Genome Announc.">
        <title>Draft Genome Sequence of the Moderately Halophilic Bacterium Marinobacter lipolyticus Strain SM19.</title>
        <authorList>
            <person name="Papke R.T."/>
            <person name="de la Haba R.R."/>
            <person name="Infante-Dominguez C."/>
            <person name="Perez D."/>
            <person name="Sanchez-Porro C."/>
            <person name="Lapierre P."/>
            <person name="Ventosa A."/>
        </authorList>
    </citation>
    <scope>NUCLEOTIDE SEQUENCE [LARGE SCALE GENOMIC DNA]</scope>
    <source>
        <strain evidence="6 7">SM19</strain>
    </source>
</reference>
<protein>
    <recommendedName>
        <fullName evidence="5">Ribosomal RNA large subunit methyltransferase H</fullName>
        <ecNumber evidence="5">2.1.1.177</ecNumber>
    </recommendedName>
    <alternativeName>
        <fullName evidence="5">23S rRNA (pseudouridine1915-N3)-methyltransferase</fullName>
    </alternativeName>
    <alternativeName>
        <fullName evidence="5">23S rRNA m3Psi1915 methyltransferase</fullName>
    </alternativeName>
    <alternativeName>
        <fullName evidence="5">rRNA (pseudouridine-N3-)-methyltransferase RlmH</fullName>
    </alternativeName>
</protein>
<gene>
    <name evidence="5" type="primary">rlmH</name>
    <name evidence="6" type="ORF">MARLIPOL_14060</name>
</gene>
<dbReference type="CDD" id="cd18081">
    <property type="entry name" value="RlmH-like"/>
    <property type="match status" value="1"/>
</dbReference>
<dbReference type="SUPFAM" id="SSF75217">
    <property type="entry name" value="alpha/beta knot"/>
    <property type="match status" value="1"/>
</dbReference>
<dbReference type="Pfam" id="PF02590">
    <property type="entry name" value="SPOUT_MTase"/>
    <property type="match status" value="1"/>
</dbReference>
<comment type="subunit">
    <text evidence="5">Homodimer.</text>
</comment>
<evidence type="ECO:0000256" key="4">
    <source>
        <dbReference type="ARBA" id="ARBA00038303"/>
    </source>
</evidence>
<keyword evidence="5" id="KW-0698">rRNA processing</keyword>
<dbReference type="NCBIfam" id="NF000984">
    <property type="entry name" value="PRK00103.1-1"/>
    <property type="match status" value="1"/>
</dbReference>
<dbReference type="InterPro" id="IPR003742">
    <property type="entry name" value="RlmH-like"/>
</dbReference>
<comment type="caution">
    <text evidence="6">The sequence shown here is derived from an EMBL/GenBank/DDBJ whole genome shotgun (WGS) entry which is preliminary data.</text>
</comment>
<dbReference type="STRING" id="1318628.MARLIPOL_14060"/>
<comment type="catalytic activity">
    <reaction evidence="5">
        <text>pseudouridine(1915) in 23S rRNA + S-adenosyl-L-methionine = N(3)-methylpseudouridine(1915) in 23S rRNA + S-adenosyl-L-homocysteine + H(+)</text>
        <dbReference type="Rhea" id="RHEA:42752"/>
        <dbReference type="Rhea" id="RHEA-COMP:10221"/>
        <dbReference type="Rhea" id="RHEA-COMP:10222"/>
        <dbReference type="ChEBI" id="CHEBI:15378"/>
        <dbReference type="ChEBI" id="CHEBI:57856"/>
        <dbReference type="ChEBI" id="CHEBI:59789"/>
        <dbReference type="ChEBI" id="CHEBI:65314"/>
        <dbReference type="ChEBI" id="CHEBI:74486"/>
        <dbReference type="EC" id="2.1.1.177"/>
    </reaction>
</comment>
<dbReference type="GO" id="GO:0070038">
    <property type="term" value="F:rRNA (pseudouridine-N3-)-methyltransferase activity"/>
    <property type="evidence" value="ECO:0007669"/>
    <property type="project" value="UniProtKB-UniRule"/>
</dbReference>
<organism evidence="6 7">
    <name type="scientific">Marinobacter lipolyticus SM19</name>
    <dbReference type="NCBI Taxonomy" id="1318628"/>
    <lineage>
        <taxon>Bacteria</taxon>
        <taxon>Pseudomonadati</taxon>
        <taxon>Pseudomonadota</taxon>
        <taxon>Gammaproteobacteria</taxon>
        <taxon>Pseudomonadales</taxon>
        <taxon>Marinobacteraceae</taxon>
        <taxon>Marinobacter</taxon>
    </lineage>
</organism>
<keyword evidence="7" id="KW-1185">Reference proteome</keyword>
<evidence type="ECO:0000256" key="5">
    <source>
        <dbReference type="HAMAP-Rule" id="MF_00658"/>
    </source>
</evidence>
<dbReference type="AlphaFoldDB" id="R8AYA0"/>
<dbReference type="NCBIfam" id="NF000986">
    <property type="entry name" value="PRK00103.1-4"/>
    <property type="match status" value="1"/>
</dbReference>
<keyword evidence="1 5" id="KW-0489">Methyltransferase</keyword>
<comment type="similarity">
    <text evidence="4 5">Belongs to the RNA methyltransferase RlmH family.</text>
</comment>
<comment type="function">
    <text evidence="5">Specifically methylates the pseudouridine at position 1915 (m3Psi1915) in 23S rRNA.</text>
</comment>
<evidence type="ECO:0000313" key="6">
    <source>
        <dbReference type="EMBL" id="EON91308.1"/>
    </source>
</evidence>
<dbReference type="Gene3D" id="3.40.1280.10">
    <property type="match status" value="1"/>
</dbReference>
<dbReference type="PIRSF" id="PIRSF004505">
    <property type="entry name" value="MT_bac"/>
    <property type="match status" value="1"/>
</dbReference>
<name>R8AYA0_9GAMM</name>
<dbReference type="GO" id="GO:0005737">
    <property type="term" value="C:cytoplasm"/>
    <property type="evidence" value="ECO:0007669"/>
    <property type="project" value="UniProtKB-SubCell"/>
</dbReference>